<reference evidence="2 3" key="1">
    <citation type="submission" date="2022-10" db="EMBL/GenBank/DDBJ databases">
        <title>Roseococcus glaciei nov., sp. nov., isolated from glacier.</title>
        <authorList>
            <person name="Liu Q."/>
            <person name="Xin Y.-H."/>
        </authorList>
    </citation>
    <scope>NUCLEOTIDE SEQUENCE [LARGE SCALE GENOMIC DNA]</scope>
    <source>
        <strain evidence="2 3">MDT2-1-1</strain>
    </source>
</reference>
<protein>
    <submittedName>
        <fullName evidence="2">Glycosyltransferase</fullName>
    </submittedName>
</protein>
<name>A0ABT3P003_9PROT</name>
<dbReference type="EMBL" id="JAPFQI010000017">
    <property type="protein sequence ID" value="MCW8087503.1"/>
    <property type="molecule type" value="Genomic_DNA"/>
</dbReference>
<sequence length="407" mass="45637">MSGPPLVSVCIPAFNHEAYVAEAVLSALEQDVSDIEVIVTDDNSTDATVARIEAIQDPRIRLFRNERNLGPSATANLNFSRARGQFIALLPSDDVFLPGKLSKQLAAFARQPDLGTVFSWMLPTNQVGEPITPISPYFEPKGVDRVVALRHMFHVGNIFSAPTAMIRRDLLLQVGRLEPCLWQTQDYDLWVRLCIAAPIQVLEEPTVAYRVLDGGANMHVSNPDTDARLAWEMQRVRQRFTLLENRELLIQVLPETRPLLQKGLSASSALAIAALESPSLAARGFGVDSLYDALGREDEAVILEQAGYGNRFFFKKLAEVDPMRTRAVLDPEMVSRYRQITALYSELESSYRSLLTLHEDLHVAYIGLAAEKQELCAYLEQVIEAKSWWQAQAENWKSLAEERNSQR</sequence>
<dbReference type="RefSeq" id="WP_301591707.1">
    <property type="nucleotide sequence ID" value="NZ_JAPFQI010000017.1"/>
</dbReference>
<feature type="domain" description="Glycosyltransferase 2-like" evidence="1">
    <location>
        <begin position="8"/>
        <end position="171"/>
    </location>
</feature>
<dbReference type="PANTHER" id="PTHR43685">
    <property type="entry name" value="GLYCOSYLTRANSFERASE"/>
    <property type="match status" value="1"/>
</dbReference>
<accession>A0ABT3P003</accession>
<keyword evidence="3" id="KW-1185">Reference proteome</keyword>
<evidence type="ECO:0000313" key="2">
    <source>
        <dbReference type="EMBL" id="MCW8087503.1"/>
    </source>
</evidence>
<gene>
    <name evidence="2" type="ORF">OF850_17895</name>
</gene>
<comment type="caution">
    <text evidence="2">The sequence shown here is derived from an EMBL/GenBank/DDBJ whole genome shotgun (WGS) entry which is preliminary data.</text>
</comment>
<dbReference type="Proteomes" id="UP001526430">
    <property type="component" value="Unassembled WGS sequence"/>
</dbReference>
<dbReference type="SUPFAM" id="SSF53448">
    <property type="entry name" value="Nucleotide-diphospho-sugar transferases"/>
    <property type="match status" value="1"/>
</dbReference>
<dbReference type="Gene3D" id="3.90.550.10">
    <property type="entry name" value="Spore Coat Polysaccharide Biosynthesis Protein SpsA, Chain A"/>
    <property type="match status" value="1"/>
</dbReference>
<dbReference type="InterPro" id="IPR001173">
    <property type="entry name" value="Glyco_trans_2-like"/>
</dbReference>
<evidence type="ECO:0000259" key="1">
    <source>
        <dbReference type="Pfam" id="PF00535"/>
    </source>
</evidence>
<organism evidence="2 3">
    <name type="scientific">Sabulicella glaciei</name>
    <dbReference type="NCBI Taxonomy" id="2984948"/>
    <lineage>
        <taxon>Bacteria</taxon>
        <taxon>Pseudomonadati</taxon>
        <taxon>Pseudomonadota</taxon>
        <taxon>Alphaproteobacteria</taxon>
        <taxon>Acetobacterales</taxon>
        <taxon>Acetobacteraceae</taxon>
        <taxon>Sabulicella</taxon>
    </lineage>
</organism>
<dbReference type="PANTHER" id="PTHR43685:SF11">
    <property type="entry name" value="GLYCOSYLTRANSFERASE TAGX-RELATED"/>
    <property type="match status" value="1"/>
</dbReference>
<proteinExistence type="predicted"/>
<evidence type="ECO:0000313" key="3">
    <source>
        <dbReference type="Proteomes" id="UP001526430"/>
    </source>
</evidence>
<dbReference type="InterPro" id="IPR050834">
    <property type="entry name" value="Glycosyltransf_2"/>
</dbReference>
<dbReference type="Pfam" id="PF00535">
    <property type="entry name" value="Glycos_transf_2"/>
    <property type="match status" value="1"/>
</dbReference>
<dbReference type="CDD" id="cd00761">
    <property type="entry name" value="Glyco_tranf_GTA_type"/>
    <property type="match status" value="1"/>
</dbReference>
<dbReference type="InterPro" id="IPR029044">
    <property type="entry name" value="Nucleotide-diphossugar_trans"/>
</dbReference>